<comment type="caution">
    <text evidence="2">The sequence shown here is derived from an EMBL/GenBank/DDBJ whole genome shotgun (WGS) entry which is preliminary data.</text>
</comment>
<evidence type="ECO:0000313" key="3">
    <source>
        <dbReference type="Proteomes" id="UP001287286"/>
    </source>
</evidence>
<evidence type="ECO:0000256" key="1">
    <source>
        <dbReference type="SAM" id="MobiDB-lite"/>
    </source>
</evidence>
<reference evidence="2 3" key="1">
    <citation type="journal article" date="2024" name="Microbiol. Resour. Announc.">
        <title>Genome annotations for the ascomycete fungi Trichoderma harzianum, Trichoderma aggressivum, and Purpureocillium lilacinum.</title>
        <authorList>
            <person name="Beijen E.P.W."/>
            <person name="Ohm R.A."/>
        </authorList>
    </citation>
    <scope>NUCLEOTIDE SEQUENCE [LARGE SCALE GENOMIC DNA]</scope>
    <source>
        <strain evidence="2 3">CBS 150709</strain>
    </source>
</reference>
<organism evidence="2 3">
    <name type="scientific">Purpureocillium lilacinum</name>
    <name type="common">Paecilomyces lilacinus</name>
    <dbReference type="NCBI Taxonomy" id="33203"/>
    <lineage>
        <taxon>Eukaryota</taxon>
        <taxon>Fungi</taxon>
        <taxon>Dikarya</taxon>
        <taxon>Ascomycota</taxon>
        <taxon>Pezizomycotina</taxon>
        <taxon>Sordariomycetes</taxon>
        <taxon>Hypocreomycetidae</taxon>
        <taxon>Hypocreales</taxon>
        <taxon>Ophiocordycipitaceae</taxon>
        <taxon>Purpureocillium</taxon>
    </lineage>
</organism>
<name>A0ABR0BVI5_PURLI</name>
<protein>
    <submittedName>
        <fullName evidence="2">Uncharacterized protein</fullName>
    </submittedName>
</protein>
<keyword evidence="3" id="KW-1185">Reference proteome</keyword>
<dbReference type="EMBL" id="JAWRVI010000028">
    <property type="protein sequence ID" value="KAK4087891.1"/>
    <property type="molecule type" value="Genomic_DNA"/>
</dbReference>
<feature type="region of interest" description="Disordered" evidence="1">
    <location>
        <begin position="17"/>
        <end position="84"/>
    </location>
</feature>
<accession>A0ABR0BVI5</accession>
<proteinExistence type="predicted"/>
<dbReference type="Proteomes" id="UP001287286">
    <property type="component" value="Unassembled WGS sequence"/>
</dbReference>
<evidence type="ECO:0000313" key="2">
    <source>
        <dbReference type="EMBL" id="KAK4087891.1"/>
    </source>
</evidence>
<gene>
    <name evidence="2" type="ORF">Purlil1_7649</name>
</gene>
<sequence length="260" mass="28058">MASSHLPVCAHAPQLSLHPTAPTSKAPWNPPSIPPPGRCQVRIVSETLPCKSFMPPPAHRGQVRRAGRASHAPRPAVSSEVHASPPFSHTWAKRRRGVTVTIPPSNPPIVTRAHLHHRLNGYRYEKRLTMSTVCNGGSGRRGWAAFLAPSLQKLHGSGPRCNSSVLAVECQTLGLLNRKVLPRRNTNGYIASVGGSTFPSPTLVQSCMPSPEKDFPSPPSIFATSCSQRHCPQTLAIVSEAEDKDQRAGTIKTATTTYVK</sequence>
<feature type="compositionally biased region" description="Pro residues" evidence="1">
    <location>
        <begin position="28"/>
        <end position="37"/>
    </location>
</feature>